<evidence type="ECO:0000313" key="2">
    <source>
        <dbReference type="EMBL" id="CAK9165821.1"/>
    </source>
</evidence>
<proteinExistence type="predicted"/>
<protein>
    <submittedName>
        <fullName evidence="2">Uncharacterized protein</fullName>
    </submittedName>
</protein>
<reference evidence="2 3" key="1">
    <citation type="submission" date="2024-02" db="EMBL/GenBank/DDBJ databases">
        <authorList>
            <person name="Vignale AGUSTIN F."/>
            <person name="Sosa J E."/>
            <person name="Modenutti C."/>
        </authorList>
    </citation>
    <scope>NUCLEOTIDE SEQUENCE [LARGE SCALE GENOMIC DNA]</scope>
</reference>
<name>A0ABC8T9L4_9AQUA</name>
<dbReference type="PANTHER" id="PTHR33512">
    <property type="entry name" value="PROTEIN, PUTATIVE (DUF1191)-RELATED"/>
    <property type="match status" value="1"/>
</dbReference>
<dbReference type="AlphaFoldDB" id="A0ABC8T9L4"/>
<feature type="transmembrane region" description="Helical" evidence="1">
    <location>
        <begin position="37"/>
        <end position="57"/>
    </location>
</feature>
<keyword evidence="3" id="KW-1185">Reference proteome</keyword>
<gene>
    <name evidence="2" type="ORF">ILEXP_LOCUS34989</name>
</gene>
<dbReference type="Pfam" id="PF06697">
    <property type="entry name" value="DUF1191"/>
    <property type="match status" value="1"/>
</dbReference>
<feature type="transmembrane region" description="Helical" evidence="1">
    <location>
        <begin position="244"/>
        <end position="267"/>
    </location>
</feature>
<dbReference type="EMBL" id="CAUOFW020004458">
    <property type="protein sequence ID" value="CAK9165821.1"/>
    <property type="molecule type" value="Genomic_DNA"/>
</dbReference>
<dbReference type="InterPro" id="IPR010605">
    <property type="entry name" value="DUF1191"/>
</dbReference>
<evidence type="ECO:0000256" key="1">
    <source>
        <dbReference type="SAM" id="Phobius"/>
    </source>
</evidence>
<evidence type="ECO:0000313" key="3">
    <source>
        <dbReference type="Proteomes" id="UP001642360"/>
    </source>
</evidence>
<accession>A0ABC8T9L4</accession>
<keyword evidence="1" id="KW-0472">Membrane</keyword>
<dbReference type="Proteomes" id="UP001642360">
    <property type="component" value="Unassembled WGS sequence"/>
</dbReference>
<comment type="caution">
    <text evidence="2">The sequence shown here is derived from an EMBL/GenBank/DDBJ whole genome shotgun (WGS) entry which is preliminary data.</text>
</comment>
<organism evidence="2 3">
    <name type="scientific">Ilex paraguariensis</name>
    <name type="common">yerba mate</name>
    <dbReference type="NCBI Taxonomy" id="185542"/>
    <lineage>
        <taxon>Eukaryota</taxon>
        <taxon>Viridiplantae</taxon>
        <taxon>Streptophyta</taxon>
        <taxon>Embryophyta</taxon>
        <taxon>Tracheophyta</taxon>
        <taxon>Spermatophyta</taxon>
        <taxon>Magnoliopsida</taxon>
        <taxon>eudicotyledons</taxon>
        <taxon>Gunneridae</taxon>
        <taxon>Pentapetalae</taxon>
        <taxon>asterids</taxon>
        <taxon>campanulids</taxon>
        <taxon>Aquifoliales</taxon>
        <taxon>Aquifoliaceae</taxon>
        <taxon>Ilex</taxon>
    </lineage>
</organism>
<keyword evidence="1" id="KW-0812">Transmembrane</keyword>
<dbReference type="PANTHER" id="PTHR33512:SF7">
    <property type="entry name" value="LEGUME LECTIN DOMAIN-CONTAINING PROTEIN"/>
    <property type="match status" value="1"/>
</dbReference>
<sequence length="316" mass="35155">MYICGCAAPSSPADGLQMKGSTKGIGLVLMGSNKSWLIIWVMFYTFLLSFVQGMGNLDDFFHDYAYKAFIKPRTGILDNISLPANFSGMEVSIVRLRSGSFWARGANFSFFHIPPRIIPMPFVKRLDILYQNLGNWSSLYYNVPNYNLVTPVVGFLTYNPNSSTGGDGMLNLSIRGDPILVRFPEILLPENKNLTMKCVRFGTNGSVEFSNVTMPNTCVANGQGHFSIVIPTSHSKKKVRFLKWWVMGFGVGVLGLVLIGFAGILTYKLVSRKRLGQMGRESERSEALDTVWVGRSRMPSASGMRTQPVLENDYVP</sequence>
<keyword evidence="1" id="KW-1133">Transmembrane helix</keyword>